<name>A0A916LAF7_MYCTX</name>
<evidence type="ECO:0000313" key="1">
    <source>
        <dbReference type="EMBL" id="COX88677.1"/>
    </source>
</evidence>
<evidence type="ECO:0000313" key="2">
    <source>
        <dbReference type="Proteomes" id="UP000039021"/>
    </source>
</evidence>
<dbReference type="EMBL" id="CSBK01000769">
    <property type="protein sequence ID" value="COX88677.1"/>
    <property type="molecule type" value="Genomic_DNA"/>
</dbReference>
<protein>
    <submittedName>
        <fullName evidence="1">Uncharacterized protein</fullName>
    </submittedName>
</protein>
<dbReference type="Proteomes" id="UP000039021">
    <property type="component" value="Unassembled WGS sequence"/>
</dbReference>
<dbReference type="AlphaFoldDB" id="A0A916LAF7"/>
<organism evidence="1 2">
    <name type="scientific">Mycobacterium tuberculosis</name>
    <dbReference type="NCBI Taxonomy" id="1773"/>
    <lineage>
        <taxon>Bacteria</taxon>
        <taxon>Bacillati</taxon>
        <taxon>Actinomycetota</taxon>
        <taxon>Actinomycetes</taxon>
        <taxon>Mycobacteriales</taxon>
        <taxon>Mycobacteriaceae</taxon>
        <taxon>Mycobacterium</taxon>
        <taxon>Mycobacterium tuberculosis complex</taxon>
    </lineage>
</organism>
<accession>A0A916LAF7</accession>
<reference evidence="2" key="1">
    <citation type="submission" date="2015-03" db="EMBL/GenBank/DDBJ databases">
        <authorList>
            <consortium name="Pathogen Informatics"/>
        </authorList>
    </citation>
    <scope>NUCLEOTIDE SEQUENCE [LARGE SCALE GENOMIC DNA]</scope>
    <source>
        <strain evidence="2">N09902308</strain>
    </source>
</reference>
<sequence>MSVAHQQRSLQRQADVFGNLAGSITDRVKIAQLRTQPFDVAVQPGVLACAAGQLVKQHLDACGPGCHGAQGI</sequence>
<proteinExistence type="predicted"/>
<comment type="caution">
    <text evidence="1">The sequence shown here is derived from an EMBL/GenBank/DDBJ whole genome shotgun (WGS) entry which is preliminary data.</text>
</comment>
<gene>
    <name evidence="1" type="ORF">ERS007739_01842</name>
</gene>